<keyword evidence="1" id="KW-0472">Membrane</keyword>
<dbReference type="RefSeq" id="WP_184195226.1">
    <property type="nucleotide sequence ID" value="NZ_JACHGW010000002.1"/>
</dbReference>
<evidence type="ECO:0000256" key="1">
    <source>
        <dbReference type="SAM" id="Phobius"/>
    </source>
</evidence>
<comment type="caution">
    <text evidence="2">The sequence shown here is derived from an EMBL/GenBank/DDBJ whole genome shotgun (WGS) entry which is preliminary data.</text>
</comment>
<accession>A0A7W9SQK4</accession>
<dbReference type="AlphaFoldDB" id="A0A7W9SQK4"/>
<name>A0A7W9SQK4_ARMRO</name>
<feature type="transmembrane region" description="Helical" evidence="1">
    <location>
        <begin position="6"/>
        <end position="26"/>
    </location>
</feature>
<dbReference type="Proteomes" id="UP000520814">
    <property type="component" value="Unassembled WGS sequence"/>
</dbReference>
<sequence>MNPRALVLIAMVVGLFLLLFALVRWGQDLERRSRHRQQLAQQERTSTDRGFFAASVPSNPSVGALSAPPTPGPFRALSPAAPAALPRIQVGYPAPERPSQVVSYLNTISAVERNRQTTWGAWWKFLSPPQPIVTGNATGSNQTQTSASPELAPPDLMAAAALWDKSLSGSLPDSTCLPFHIAYLHYLALEKDYLRRMTLLQQEGSAGELAALQKEMQETLPAAALRVQAKLRELQHDHPELAPELQKLQVQSYLN</sequence>
<keyword evidence="1" id="KW-1133">Transmembrane helix</keyword>
<gene>
    <name evidence="2" type="ORF">HNQ39_002169</name>
</gene>
<keyword evidence="1" id="KW-0812">Transmembrane</keyword>
<proteinExistence type="predicted"/>
<evidence type="ECO:0000313" key="3">
    <source>
        <dbReference type="Proteomes" id="UP000520814"/>
    </source>
</evidence>
<keyword evidence="3" id="KW-1185">Reference proteome</keyword>
<reference evidence="2 3" key="1">
    <citation type="submission" date="2020-08" db="EMBL/GenBank/DDBJ databases">
        <title>Genomic Encyclopedia of Type Strains, Phase IV (KMG-IV): sequencing the most valuable type-strain genomes for metagenomic binning, comparative biology and taxonomic classification.</title>
        <authorList>
            <person name="Goeker M."/>
        </authorList>
    </citation>
    <scope>NUCLEOTIDE SEQUENCE [LARGE SCALE GENOMIC DNA]</scope>
    <source>
        <strain evidence="2 3">DSM 23562</strain>
    </source>
</reference>
<organism evidence="2 3">
    <name type="scientific">Armatimonas rosea</name>
    <dbReference type="NCBI Taxonomy" id="685828"/>
    <lineage>
        <taxon>Bacteria</taxon>
        <taxon>Bacillati</taxon>
        <taxon>Armatimonadota</taxon>
        <taxon>Armatimonadia</taxon>
        <taxon>Armatimonadales</taxon>
        <taxon>Armatimonadaceae</taxon>
        <taxon>Armatimonas</taxon>
    </lineage>
</organism>
<dbReference type="EMBL" id="JACHGW010000002">
    <property type="protein sequence ID" value="MBB6050378.1"/>
    <property type="molecule type" value="Genomic_DNA"/>
</dbReference>
<protein>
    <recommendedName>
        <fullName evidence="4">Lipase chaperone</fullName>
    </recommendedName>
</protein>
<evidence type="ECO:0000313" key="2">
    <source>
        <dbReference type="EMBL" id="MBB6050378.1"/>
    </source>
</evidence>
<evidence type="ECO:0008006" key="4">
    <source>
        <dbReference type="Google" id="ProtNLM"/>
    </source>
</evidence>